<dbReference type="Proteomes" id="UP000014680">
    <property type="component" value="Unassembled WGS sequence"/>
</dbReference>
<evidence type="ECO:0000313" key="1">
    <source>
        <dbReference type="EMBL" id="ELP89401.1"/>
    </source>
</evidence>
<keyword evidence="2" id="KW-1185">Reference proteome</keyword>
<proteinExistence type="predicted"/>
<name>A0A0A1UB35_ENTIV</name>
<dbReference type="GeneID" id="14888405"/>
<sequence>MTTIREMDLIEPIVIDTVNALVPEEQFKRLFSFVKDQKTLHHLFLYMKYQLKSSIMAYCITHESYCSDLNKHIRESKRENKIHNSMVPLVEKLNISNLSKTVHEICVSTLNDSKQKMEVENEQMEVNDKIFALLSDTLQVSETVNAAVTEKSLLLTSW</sequence>
<dbReference type="RefSeq" id="XP_004256172.1">
    <property type="nucleotide sequence ID" value="XM_004256124.1"/>
</dbReference>
<evidence type="ECO:0000313" key="2">
    <source>
        <dbReference type="Proteomes" id="UP000014680"/>
    </source>
</evidence>
<dbReference type="VEuPathDB" id="AmoebaDB:EIN_389860"/>
<gene>
    <name evidence="1" type="ORF">EIN_389860</name>
</gene>
<reference evidence="1 2" key="1">
    <citation type="submission" date="2012-10" db="EMBL/GenBank/DDBJ databases">
        <authorList>
            <person name="Zafar N."/>
            <person name="Inman J."/>
            <person name="Hall N."/>
            <person name="Lorenzi H."/>
            <person name="Caler E."/>
        </authorList>
    </citation>
    <scope>NUCLEOTIDE SEQUENCE [LARGE SCALE GENOMIC DNA]</scope>
    <source>
        <strain evidence="1 2">IP1</strain>
    </source>
</reference>
<protein>
    <submittedName>
        <fullName evidence="1">Uncharacterized protein</fullName>
    </submittedName>
</protein>
<organism evidence="1 2">
    <name type="scientific">Entamoeba invadens IP1</name>
    <dbReference type="NCBI Taxonomy" id="370355"/>
    <lineage>
        <taxon>Eukaryota</taxon>
        <taxon>Amoebozoa</taxon>
        <taxon>Evosea</taxon>
        <taxon>Archamoebae</taxon>
        <taxon>Mastigamoebida</taxon>
        <taxon>Entamoebidae</taxon>
        <taxon>Entamoeba</taxon>
    </lineage>
</organism>
<dbReference type="AlphaFoldDB" id="A0A0A1UB35"/>
<dbReference type="KEGG" id="eiv:EIN_389860"/>
<dbReference type="EMBL" id="KB206629">
    <property type="protein sequence ID" value="ELP89401.1"/>
    <property type="molecule type" value="Genomic_DNA"/>
</dbReference>
<accession>A0A0A1UB35</accession>